<protein>
    <submittedName>
        <fullName evidence="2">Uncharacterized protein</fullName>
    </submittedName>
</protein>
<feature type="region of interest" description="Disordered" evidence="1">
    <location>
        <begin position="176"/>
        <end position="211"/>
    </location>
</feature>
<feature type="compositionally biased region" description="Acidic residues" evidence="1">
    <location>
        <begin position="139"/>
        <end position="150"/>
    </location>
</feature>
<proteinExistence type="predicted"/>
<comment type="caution">
    <text evidence="2">The sequence shown here is derived from an EMBL/GenBank/DDBJ whole genome shotgun (WGS) entry which is preliminary data.</text>
</comment>
<feature type="region of interest" description="Disordered" evidence="1">
    <location>
        <begin position="544"/>
        <end position="604"/>
    </location>
</feature>
<name>A0ABY0GYM1_9PEZI</name>
<dbReference type="Proteomes" id="UP000294003">
    <property type="component" value="Unassembled WGS sequence"/>
</dbReference>
<feature type="region of interest" description="Disordered" evidence="1">
    <location>
        <begin position="388"/>
        <end position="476"/>
    </location>
</feature>
<evidence type="ECO:0000313" key="3">
    <source>
        <dbReference type="Proteomes" id="UP000294003"/>
    </source>
</evidence>
<feature type="compositionally biased region" description="Polar residues" evidence="1">
    <location>
        <begin position="584"/>
        <end position="593"/>
    </location>
</feature>
<sequence>MLPSISALAVPRGFRCDQDIRTPEPYAPHEGTGLPSPAPRPRLRLKRRNVSRLNAPTKQFLASVAAADVPIPSVEESESAMRDQDMDNLPEVHVQVENLDDMDILERLHSRTFSPPKTPAINLPPTLSPTNYSNWSADDGWDSSDMESNSDYESSRPSTAFSTHTSASSFSRYSLASDDDCLSPEPETEQVANSDDRCEPDTVRRRKPRKAPWTKAMTAHLWSTYQLYLQDPKVTPMRLGKSCIPPHGVCLRVAREAKKTWRGSNPKSVANPMSRCSTPTAESSKPFVQWPHTCAATRAYLRELCRLKATAKAGRRRLMTRSPTPFNRGAHRRWNQRATSARSPSIFSGNDMAMSLTLSTSETMQPHGPLAQLAGSDIESFPDFILSADHEPCAPSNDEPPALNRTHLGSPFSANSYGPSSSASSGANLSLPKQSSTVGPRKSLKSPVRLTRSRSGTQKRRSVKAAEDPPRKRPSLAAVFGEEIAAAPGSEMVHGQHQPTQLGPPTVDYGDDPFQIAAPTALPESVSGGFRPLFLAASAELSSSMQPPRLGSPFPGSSSSHSFPTRSSAPINVDLAGLGRPFATVQQPTQTRPETPAPKSSLASRLAYLDQRLRDFRNRRRSQSPF</sequence>
<keyword evidence="3" id="KW-1185">Reference proteome</keyword>
<feature type="region of interest" description="Disordered" evidence="1">
    <location>
        <begin position="261"/>
        <end position="282"/>
    </location>
</feature>
<evidence type="ECO:0000313" key="2">
    <source>
        <dbReference type="EMBL" id="RYO77515.1"/>
    </source>
</evidence>
<gene>
    <name evidence="2" type="ORF">DL762_009209</name>
</gene>
<feature type="region of interest" description="Disordered" evidence="1">
    <location>
        <begin position="18"/>
        <end position="42"/>
    </location>
</feature>
<feature type="compositionally biased region" description="Basic and acidic residues" evidence="1">
    <location>
        <begin position="194"/>
        <end position="203"/>
    </location>
</feature>
<evidence type="ECO:0000256" key="1">
    <source>
        <dbReference type="SAM" id="MobiDB-lite"/>
    </source>
</evidence>
<dbReference type="EMBL" id="QJNS01000455">
    <property type="protein sequence ID" value="RYO77515.1"/>
    <property type="molecule type" value="Genomic_DNA"/>
</dbReference>
<reference evidence="2 3" key="1">
    <citation type="submission" date="2018-06" db="EMBL/GenBank/DDBJ databases">
        <title>Complete Genomes of Monosporascus.</title>
        <authorList>
            <person name="Robinson A.J."/>
            <person name="Natvig D.O."/>
        </authorList>
    </citation>
    <scope>NUCLEOTIDE SEQUENCE [LARGE SCALE GENOMIC DNA]</scope>
    <source>
        <strain evidence="2 3">CBS 609.92</strain>
    </source>
</reference>
<organism evidence="2 3">
    <name type="scientific">Monosporascus cannonballus</name>
    <dbReference type="NCBI Taxonomy" id="155416"/>
    <lineage>
        <taxon>Eukaryota</taxon>
        <taxon>Fungi</taxon>
        <taxon>Dikarya</taxon>
        <taxon>Ascomycota</taxon>
        <taxon>Pezizomycotina</taxon>
        <taxon>Sordariomycetes</taxon>
        <taxon>Xylariomycetidae</taxon>
        <taxon>Xylariales</taxon>
        <taxon>Xylariales incertae sedis</taxon>
        <taxon>Monosporascus</taxon>
    </lineage>
</organism>
<feature type="region of interest" description="Disordered" evidence="1">
    <location>
        <begin position="111"/>
        <end position="163"/>
    </location>
</feature>
<feature type="compositionally biased region" description="Acidic residues" evidence="1">
    <location>
        <begin position="177"/>
        <end position="188"/>
    </location>
</feature>
<accession>A0ABY0GYM1</accession>
<feature type="compositionally biased region" description="Low complexity" evidence="1">
    <location>
        <begin position="544"/>
        <end position="570"/>
    </location>
</feature>
<feature type="compositionally biased region" description="Polar residues" evidence="1">
    <location>
        <begin position="336"/>
        <end position="348"/>
    </location>
</feature>
<feature type="region of interest" description="Disordered" evidence="1">
    <location>
        <begin position="320"/>
        <end position="348"/>
    </location>
</feature>
<feature type="compositionally biased region" description="Low complexity" evidence="1">
    <location>
        <begin position="410"/>
        <end position="432"/>
    </location>
</feature>